<evidence type="ECO:0000259" key="3">
    <source>
        <dbReference type="PROSITE" id="PS50158"/>
    </source>
</evidence>
<dbReference type="OrthoDB" id="558752at2759"/>
<reference evidence="4 5" key="1">
    <citation type="journal article" date="2018" name="Sci. Rep.">
        <title>Raphidocelis subcapitata (=Pseudokirchneriella subcapitata) provides an insight into genome evolution and environmental adaptations in the Sphaeropleales.</title>
        <authorList>
            <person name="Suzuki S."/>
            <person name="Yamaguchi H."/>
            <person name="Nakajima N."/>
            <person name="Kawachi M."/>
        </authorList>
    </citation>
    <scope>NUCLEOTIDE SEQUENCE [LARGE SCALE GENOMIC DNA]</scope>
    <source>
        <strain evidence="4 5">NIES-35</strain>
    </source>
</reference>
<feature type="region of interest" description="Disordered" evidence="2">
    <location>
        <begin position="397"/>
        <end position="426"/>
    </location>
</feature>
<accession>A0A2V0NQN3</accession>
<sequence length="695" mass="72390">MAELLGACDRVWPRAPHAPEAVLKNELARQMLVGGQHIDVQYLQRNEDEVCVSLSRAGLVVSHFKRQNPTAAAWSDQQVKLKDLLRGDPCFRLEPDPDDRNLVRLVLDLQTLRDLGAGGDGAANGGGGGGGSSGGAPSAADGAPRRRAAPPATRYPFPNNVDVAATGLIRPASWRKALASGLCPPFVPSKVCARCGFRGHVASNCSLPLCGRCHCVGHDSACCGRECARCGIGGGGGELEERNRHRAGECPFAECERCGHVGHSRQDLCRGGPYASQRPLALPPQPPPQPQQQQQQQPVAAAAAAAGAAVPAPAAPTTVEVALQLEAIVDRMFEKMPEAALELVGDAGSRLLTAALTSGGRSAFEAIMAAVDRGSGAVALSTVRAAAAGAAALARPAATAPAPAPQQQAPARAPQQQPQQQGPSLAPDVAAELEPLCDAVWPPDAAPHPLLKGELAKLLLRQAQGPGGGGGVEGSMCWLPLAVAGPRLLAFWRSEQQLFPAGPDAPPPFSSVAAMLSGDPYLSCRTRTGIGEAYVVLDAAKLARWGAVAPLPSYADLLRRIDDAWDPTGGDGGASEAAAEAVTLVNWLAKLLAAAGNPGAATWGPSAAARASANDWGYCLEASSVEEHLRSMWAANPATSPRPYPAQHTVRSLLQGRPFFRPHFDPRSRSTINVRMDVYALTGCRRPLPGDGEPE</sequence>
<dbReference type="STRING" id="307507.A0A2V0NQN3"/>
<feature type="region of interest" description="Disordered" evidence="2">
    <location>
        <begin position="118"/>
        <end position="154"/>
    </location>
</feature>
<dbReference type="GO" id="GO:0003676">
    <property type="term" value="F:nucleic acid binding"/>
    <property type="evidence" value="ECO:0007669"/>
    <property type="project" value="InterPro"/>
</dbReference>
<feature type="domain" description="CCHC-type" evidence="3">
    <location>
        <begin position="192"/>
        <end position="205"/>
    </location>
</feature>
<keyword evidence="1" id="KW-0862">Zinc</keyword>
<dbReference type="EMBL" id="BDRX01000011">
    <property type="protein sequence ID" value="GBF89599.1"/>
    <property type="molecule type" value="Genomic_DNA"/>
</dbReference>
<keyword evidence="5" id="KW-1185">Reference proteome</keyword>
<evidence type="ECO:0000256" key="1">
    <source>
        <dbReference type="PROSITE-ProRule" id="PRU00047"/>
    </source>
</evidence>
<keyword evidence="1" id="KW-0479">Metal-binding</keyword>
<feature type="compositionally biased region" description="Pro residues" evidence="2">
    <location>
        <begin position="281"/>
        <end position="290"/>
    </location>
</feature>
<feature type="compositionally biased region" description="Gly residues" evidence="2">
    <location>
        <begin position="118"/>
        <end position="134"/>
    </location>
</feature>
<dbReference type="InterPro" id="IPR001878">
    <property type="entry name" value="Znf_CCHC"/>
</dbReference>
<evidence type="ECO:0000313" key="4">
    <source>
        <dbReference type="EMBL" id="GBF89599.1"/>
    </source>
</evidence>
<comment type="caution">
    <text evidence="4">The sequence shown here is derived from an EMBL/GenBank/DDBJ whole genome shotgun (WGS) entry which is preliminary data.</text>
</comment>
<organism evidence="4 5">
    <name type="scientific">Raphidocelis subcapitata</name>
    <dbReference type="NCBI Taxonomy" id="307507"/>
    <lineage>
        <taxon>Eukaryota</taxon>
        <taxon>Viridiplantae</taxon>
        <taxon>Chlorophyta</taxon>
        <taxon>core chlorophytes</taxon>
        <taxon>Chlorophyceae</taxon>
        <taxon>CS clade</taxon>
        <taxon>Sphaeropleales</taxon>
        <taxon>Selenastraceae</taxon>
        <taxon>Raphidocelis</taxon>
    </lineage>
</organism>
<dbReference type="AlphaFoldDB" id="A0A2V0NQN3"/>
<protein>
    <recommendedName>
        <fullName evidence="3">CCHC-type domain-containing protein</fullName>
    </recommendedName>
</protein>
<name>A0A2V0NQN3_9CHLO</name>
<dbReference type="Proteomes" id="UP000247498">
    <property type="component" value="Unassembled WGS sequence"/>
</dbReference>
<dbReference type="InParanoid" id="A0A2V0NQN3"/>
<gene>
    <name evidence="4" type="ORF">Rsub_02317</name>
</gene>
<dbReference type="PROSITE" id="PS50158">
    <property type="entry name" value="ZF_CCHC"/>
    <property type="match status" value="1"/>
</dbReference>
<evidence type="ECO:0000256" key="2">
    <source>
        <dbReference type="SAM" id="MobiDB-lite"/>
    </source>
</evidence>
<evidence type="ECO:0000313" key="5">
    <source>
        <dbReference type="Proteomes" id="UP000247498"/>
    </source>
</evidence>
<feature type="region of interest" description="Disordered" evidence="2">
    <location>
        <begin position="276"/>
        <end position="298"/>
    </location>
</feature>
<dbReference type="GO" id="GO:0008270">
    <property type="term" value="F:zinc ion binding"/>
    <property type="evidence" value="ECO:0007669"/>
    <property type="project" value="UniProtKB-KW"/>
</dbReference>
<proteinExistence type="predicted"/>
<keyword evidence="1" id="KW-0863">Zinc-finger</keyword>